<sequence>MANSSVETKWSQLEKICFRFSFSYFLLFIIFKNNGAYPLWGVIMKYPTQLMQKFIPWVGENILNLSEKITTFTNGSGDTTYDYVSILIIFVIAIFGAVVWSVLDRNRENYKKLYYWITVAIRFYVGLMLINYGLVKIIKLQFPYPAFYRLIEPYGDSSPMGLAWTFLGFSKGYNLFMGIAEVCAVLLLFRRTMTAGAIITLMTASNVMAINYFYDVPVKILSTHLVLMTLFLLARDIKTLFAFFFTGKATSLSIIKQPVLGDNALPIISKILKGLLLAYVVIFGFINLSKSQKLYGEKAPKPELYGMLKITHFEKNGDTISTDVNNYDRWRYLISERKGRAQIHKIDNSKLYFKSEIDTLKSEIKLTSYQDSTDTFIINYKKEDNKFSFETVFKNDSIKARGRILTKDSFLLTNRGFNWINEYPYNR</sequence>
<evidence type="ECO:0000256" key="1">
    <source>
        <dbReference type="SAM" id="Phobius"/>
    </source>
</evidence>
<proteinExistence type="predicted"/>
<keyword evidence="1" id="KW-0472">Membrane</keyword>
<accession>A0AAE3JM63</accession>
<keyword evidence="3" id="KW-1185">Reference proteome</keyword>
<gene>
    <name evidence="2" type="ORF">L3X37_11760</name>
</gene>
<reference evidence="2" key="1">
    <citation type="submission" date="2022-01" db="EMBL/GenBank/DDBJ databases">
        <title>Draft genome sequence of Sabulilitoribacter arenilitoris KCTC 52401.</title>
        <authorList>
            <person name="Oh J.-S."/>
        </authorList>
    </citation>
    <scope>NUCLEOTIDE SEQUENCE</scope>
    <source>
        <strain evidence="2">HMF6543</strain>
    </source>
</reference>
<organism evidence="2 3">
    <name type="scientific">Wocania arenilitoris</name>
    <dbReference type="NCBI Taxonomy" id="2044858"/>
    <lineage>
        <taxon>Bacteria</taxon>
        <taxon>Pseudomonadati</taxon>
        <taxon>Bacteroidota</taxon>
        <taxon>Flavobacteriia</taxon>
        <taxon>Flavobacteriales</taxon>
        <taxon>Flavobacteriaceae</taxon>
        <taxon>Wocania</taxon>
    </lineage>
</organism>
<evidence type="ECO:0008006" key="4">
    <source>
        <dbReference type="Google" id="ProtNLM"/>
    </source>
</evidence>
<dbReference type="EMBL" id="JAKKDU010000014">
    <property type="protein sequence ID" value="MCF7569034.1"/>
    <property type="molecule type" value="Genomic_DNA"/>
</dbReference>
<feature type="transmembrane region" description="Helical" evidence="1">
    <location>
        <begin position="267"/>
        <end position="286"/>
    </location>
</feature>
<evidence type="ECO:0000313" key="3">
    <source>
        <dbReference type="Proteomes" id="UP001199795"/>
    </source>
</evidence>
<dbReference type="AlphaFoldDB" id="A0AAE3JM63"/>
<dbReference type="RefSeq" id="WP_237240370.1">
    <property type="nucleotide sequence ID" value="NZ_JAKKDU010000014.1"/>
</dbReference>
<protein>
    <recommendedName>
        <fullName evidence="4">DoxX family protein</fullName>
    </recommendedName>
</protein>
<feature type="transmembrane region" description="Helical" evidence="1">
    <location>
        <begin position="83"/>
        <end position="103"/>
    </location>
</feature>
<keyword evidence="1" id="KW-0812">Transmembrane</keyword>
<dbReference type="Proteomes" id="UP001199795">
    <property type="component" value="Unassembled WGS sequence"/>
</dbReference>
<feature type="transmembrane region" description="Helical" evidence="1">
    <location>
        <begin position="172"/>
        <end position="189"/>
    </location>
</feature>
<comment type="caution">
    <text evidence="2">The sequence shown here is derived from an EMBL/GenBank/DDBJ whole genome shotgun (WGS) entry which is preliminary data.</text>
</comment>
<evidence type="ECO:0000313" key="2">
    <source>
        <dbReference type="EMBL" id="MCF7569034.1"/>
    </source>
</evidence>
<name>A0AAE3JM63_9FLAO</name>
<feature type="transmembrane region" description="Helical" evidence="1">
    <location>
        <begin position="115"/>
        <end position="135"/>
    </location>
</feature>
<feature type="transmembrane region" description="Helical" evidence="1">
    <location>
        <begin position="21"/>
        <end position="43"/>
    </location>
</feature>
<keyword evidence="1" id="KW-1133">Transmembrane helix</keyword>